<dbReference type="FunFam" id="3.20.20.80:FF:000018">
    <property type="entry name" value="Beta-galactosidase"/>
    <property type="match status" value="1"/>
</dbReference>
<dbReference type="PROSITE" id="PS00719">
    <property type="entry name" value="GLYCOSYL_HYDROL_F2_1"/>
    <property type="match status" value="1"/>
</dbReference>
<evidence type="ECO:0000256" key="5">
    <source>
        <dbReference type="RuleBase" id="RU361154"/>
    </source>
</evidence>
<dbReference type="Pfam" id="PF02837">
    <property type="entry name" value="Glyco_hydro_2_N"/>
    <property type="match status" value="1"/>
</dbReference>
<dbReference type="InterPro" id="IPR008979">
    <property type="entry name" value="Galactose-bd-like_sf"/>
</dbReference>
<dbReference type="SUPFAM" id="SSF51445">
    <property type="entry name" value="(Trans)glycosidases"/>
    <property type="match status" value="1"/>
</dbReference>
<dbReference type="Gene3D" id="3.20.20.80">
    <property type="entry name" value="Glycosidases"/>
    <property type="match status" value="1"/>
</dbReference>
<accession>A0A0G4N426</accession>
<dbReference type="InterPro" id="IPR023232">
    <property type="entry name" value="Glyco_hydro_2_AS"/>
</dbReference>
<evidence type="ECO:0000259" key="6">
    <source>
        <dbReference type="SMART" id="SM01038"/>
    </source>
</evidence>
<dbReference type="SMART" id="SM01038">
    <property type="entry name" value="Bgal_small_N"/>
    <property type="match status" value="1"/>
</dbReference>
<dbReference type="InterPro" id="IPR006102">
    <property type="entry name" value="Ig-like_GH2"/>
</dbReference>
<dbReference type="GO" id="GO:0004565">
    <property type="term" value="F:beta-galactosidase activity"/>
    <property type="evidence" value="ECO:0007669"/>
    <property type="project" value="InterPro"/>
</dbReference>
<dbReference type="EMBL" id="CVQH01026971">
    <property type="protein sequence ID" value="CRK41316.1"/>
    <property type="molecule type" value="Genomic_DNA"/>
</dbReference>
<sequence length="1046" mass="117102">MSPKSIPPQEIEGTPDWQHQAVFRRNTLPARSYHIPETSLLLNGQWEFSYTSCPEESPQPGDEDVPEDNWGTIEVPGHWQLQGHGRPHYTNTVFPIPVCPPFAPTDNPTGVYRRTFNVPSTWDASSQLRLRFDGVDSAYHIYVNGALVGYAEGSRNASEFDVTDFVKHDAPNDLFVKVYQWSSATYIEDQDQWWLSGIFRDVHLLAFPKMDRIDDWFLRTDLDAKYENATLQATVDVTASKSDSLKITLKELAKNGGAVITTKDAPVKSGDTKIDLDLAVSNPKKWTAETPYLYQVEITLGAHTIQQNIGFRKVELKGGLIRVNGVPIRIYGVNRHEHHPKFGRAVPLDFIKKDLLLMKTHNINSLRCSHYPPHPKLFDMCDELGLWVMDEADLETHGFYDCIARPLDIPEEWDYEERKKQTFPPAGKYTSQNPDWKEAYVDRMVQLVQRDKNHSSIIMWSLGNEAFYGDNHKAMYEYGKAFDPTRPIHYEGDVDAVTADMFSYMYPPIDRLLHLMKTAGVKEDGSWDKPIVLCEYAHAMGNGPGALDDYVETFEANERLQGGYIWEWANHGIWKEDPDGKKYYAYGGDFDDFPNDGTFVMDGLLHSTHEPTLGLVQLKKSYQPLLLSVEGGKLVIKNKYDFVGVQHLSATYKVEELGESTSHIAAGSLEIPAIAAGETVSVDLPASLSNIKSTKDVYLTVSFRLKESTNWAEPSHEIAWIQHQLSSAEAPASAAALNTLTSKLTVEKTRARAIISGLDFSFVFDTARGLLVSWTAGDKTLLEKDPATGAALIPNFWRPPTDNDVPVACVYWKRFGVHELTSQLRSLDIVESADKVEISTKTFLSPPVLAWGFETTSKYTISATGKLTVDVDLTPTGRMPTTIPRAGFNLHLPKALSQVKYLGLGPDESYPDKQTSQRVGVYSATVPELQTHYEVPQENGNRMATRYVTLTEGGHGRGFRAMPSDASAWTDESWRNFSFRASHYSADTLHFAKHPCDLVEADATLLRLDARVAGVGSAACGPGPREDLLVKTKPLKFGFVLERVGF</sequence>
<comment type="similarity">
    <text evidence="1 5">Belongs to the glycosyl hydrolase 2 family.</text>
</comment>
<evidence type="ECO:0000256" key="1">
    <source>
        <dbReference type="ARBA" id="ARBA00007401"/>
    </source>
</evidence>
<dbReference type="InterPro" id="IPR011013">
    <property type="entry name" value="Gal_mutarotase_sf_dom"/>
</dbReference>
<evidence type="ECO:0000313" key="7">
    <source>
        <dbReference type="EMBL" id="CRK41316.1"/>
    </source>
</evidence>
<evidence type="ECO:0000313" key="8">
    <source>
        <dbReference type="Proteomes" id="UP000044602"/>
    </source>
</evidence>
<keyword evidence="8" id="KW-1185">Reference proteome</keyword>
<reference evidence="8" key="1">
    <citation type="submission" date="2015-05" db="EMBL/GenBank/DDBJ databases">
        <authorList>
            <person name="Fogelqvist Johan"/>
        </authorList>
    </citation>
    <scope>NUCLEOTIDE SEQUENCE [LARGE SCALE GENOMIC DNA]</scope>
</reference>
<dbReference type="STRING" id="100787.A0A0G4N426"/>
<name>A0A0G4N426_VERLO</name>
<dbReference type="GO" id="GO:0005990">
    <property type="term" value="P:lactose catabolic process"/>
    <property type="evidence" value="ECO:0007669"/>
    <property type="project" value="TreeGrafter"/>
</dbReference>
<dbReference type="InterPro" id="IPR006101">
    <property type="entry name" value="Glyco_hydro_2"/>
</dbReference>
<dbReference type="PANTHER" id="PTHR46323:SF1">
    <property type="entry name" value="LACTASE"/>
    <property type="match status" value="1"/>
</dbReference>
<protein>
    <recommendedName>
        <fullName evidence="4">Lactase</fullName>
    </recommendedName>
</protein>
<dbReference type="InterPro" id="IPR050347">
    <property type="entry name" value="Bact_Beta-galactosidase"/>
</dbReference>
<dbReference type="PRINTS" id="PR00132">
    <property type="entry name" value="GLHYDRLASE2"/>
</dbReference>
<dbReference type="InterPro" id="IPR023230">
    <property type="entry name" value="Glyco_hydro_2_CS"/>
</dbReference>
<feature type="domain" description="Beta galactosidase small chain/" evidence="6">
    <location>
        <begin position="754"/>
        <end position="1042"/>
    </location>
</feature>
<dbReference type="Pfam" id="PF02929">
    <property type="entry name" value="Bgal_small_N"/>
    <property type="match status" value="1"/>
</dbReference>
<evidence type="ECO:0000256" key="2">
    <source>
        <dbReference type="ARBA" id="ARBA00022801"/>
    </source>
</evidence>
<gene>
    <name evidence="7" type="ORF">BN1708_001719</name>
</gene>
<dbReference type="Gene3D" id="2.60.40.10">
    <property type="entry name" value="Immunoglobulins"/>
    <property type="match status" value="2"/>
</dbReference>
<dbReference type="SUPFAM" id="SSF49303">
    <property type="entry name" value="beta-Galactosidase/glucuronidase domain"/>
    <property type="match status" value="2"/>
</dbReference>
<dbReference type="InterPro" id="IPR006104">
    <property type="entry name" value="Glyco_hydro_2_N"/>
</dbReference>
<dbReference type="InterPro" id="IPR032312">
    <property type="entry name" value="LacZ_4"/>
</dbReference>
<dbReference type="Pfam" id="PF02836">
    <property type="entry name" value="Glyco_hydro_2_C"/>
    <property type="match status" value="1"/>
</dbReference>
<dbReference type="GO" id="GO:0009341">
    <property type="term" value="C:beta-galactosidase complex"/>
    <property type="evidence" value="ECO:0007669"/>
    <property type="project" value="InterPro"/>
</dbReference>
<dbReference type="InterPro" id="IPR017853">
    <property type="entry name" value="GH"/>
</dbReference>
<evidence type="ECO:0000256" key="3">
    <source>
        <dbReference type="ARBA" id="ARBA00023295"/>
    </source>
</evidence>
<dbReference type="InterPro" id="IPR006103">
    <property type="entry name" value="Glyco_hydro_2_cat"/>
</dbReference>
<keyword evidence="3 5" id="KW-0326">Glycosidase</keyword>
<dbReference type="Pfam" id="PF16353">
    <property type="entry name" value="LacZ_4"/>
    <property type="match status" value="1"/>
</dbReference>
<dbReference type="InterPro" id="IPR004199">
    <property type="entry name" value="B-gal_small/dom_5"/>
</dbReference>
<dbReference type="SUPFAM" id="SSF49785">
    <property type="entry name" value="Galactose-binding domain-like"/>
    <property type="match status" value="1"/>
</dbReference>
<dbReference type="Pfam" id="PF00703">
    <property type="entry name" value="Glyco_hydro_2"/>
    <property type="match status" value="1"/>
</dbReference>
<evidence type="ECO:0000256" key="4">
    <source>
        <dbReference type="ARBA" id="ARBA00032230"/>
    </source>
</evidence>
<dbReference type="SUPFAM" id="SSF74650">
    <property type="entry name" value="Galactose mutarotase-like"/>
    <property type="match status" value="1"/>
</dbReference>
<dbReference type="AlphaFoldDB" id="A0A0G4N426"/>
<keyword evidence="2 5" id="KW-0378">Hydrolase</keyword>
<dbReference type="PROSITE" id="PS00608">
    <property type="entry name" value="GLYCOSYL_HYDROL_F2_2"/>
    <property type="match status" value="1"/>
</dbReference>
<dbReference type="InterPro" id="IPR014718">
    <property type="entry name" value="GH-type_carb-bd"/>
</dbReference>
<organism evidence="7 8">
    <name type="scientific">Verticillium longisporum</name>
    <name type="common">Verticillium dahliae var. longisporum</name>
    <dbReference type="NCBI Taxonomy" id="100787"/>
    <lineage>
        <taxon>Eukaryota</taxon>
        <taxon>Fungi</taxon>
        <taxon>Dikarya</taxon>
        <taxon>Ascomycota</taxon>
        <taxon>Pezizomycotina</taxon>
        <taxon>Sordariomycetes</taxon>
        <taxon>Hypocreomycetidae</taxon>
        <taxon>Glomerellales</taxon>
        <taxon>Plectosphaerellaceae</taxon>
        <taxon>Verticillium</taxon>
    </lineage>
</organism>
<dbReference type="Proteomes" id="UP000044602">
    <property type="component" value="Unassembled WGS sequence"/>
</dbReference>
<dbReference type="Gene3D" id="2.60.120.260">
    <property type="entry name" value="Galactose-binding domain-like"/>
    <property type="match status" value="1"/>
</dbReference>
<proteinExistence type="inferred from homology"/>
<dbReference type="InterPro" id="IPR013783">
    <property type="entry name" value="Ig-like_fold"/>
</dbReference>
<dbReference type="Gene3D" id="2.70.98.10">
    <property type="match status" value="1"/>
</dbReference>
<dbReference type="PANTHER" id="PTHR46323">
    <property type="entry name" value="BETA-GALACTOSIDASE"/>
    <property type="match status" value="1"/>
</dbReference>
<dbReference type="GO" id="GO:0030246">
    <property type="term" value="F:carbohydrate binding"/>
    <property type="evidence" value="ECO:0007669"/>
    <property type="project" value="InterPro"/>
</dbReference>
<dbReference type="InterPro" id="IPR036156">
    <property type="entry name" value="Beta-gal/glucu_dom_sf"/>
</dbReference>